<dbReference type="InterPro" id="IPR021409">
    <property type="entry name" value="DUF3047"/>
</dbReference>
<sequence length="260" mass="28417">MRPAVHLPSRRRAQKRTAPSAWIAACVALLLLSPPILAQDEKPGIAFSSFEPGASLPAGWKNLPVVRGKPITQYTLVHDDHTTVLQADANRSASALMHDGDIDLARTPVVAWRWKADRPIEGADNRVASKEDAPARLVFMFAGDKSKLSLFDRAKMGLAKQLSGEDLPYATLMYVWSTTAAPGTVIANPHTNRVQMIVVSGLPGDAGQWQSLRRNIVQDYERVFHEPPGRITGYGLLTDTDNTGATTRAWYGDIQFLPGP</sequence>
<dbReference type="STRING" id="157910.SAMN05445850_6804"/>
<dbReference type="AlphaFoldDB" id="A0A1H1KBT2"/>
<dbReference type="EMBL" id="FNKX01000003">
    <property type="protein sequence ID" value="SDR59309.1"/>
    <property type="molecule type" value="Genomic_DNA"/>
</dbReference>
<gene>
    <name evidence="2" type="ORF">SAMN05445850_6804</name>
</gene>
<organism evidence="2 3">
    <name type="scientific">Paraburkholderia tuberum</name>
    <dbReference type="NCBI Taxonomy" id="157910"/>
    <lineage>
        <taxon>Bacteria</taxon>
        <taxon>Pseudomonadati</taxon>
        <taxon>Pseudomonadota</taxon>
        <taxon>Betaproteobacteria</taxon>
        <taxon>Burkholderiales</taxon>
        <taxon>Burkholderiaceae</taxon>
        <taxon>Paraburkholderia</taxon>
    </lineage>
</organism>
<feature type="signal peptide" evidence="1">
    <location>
        <begin position="1"/>
        <end position="38"/>
    </location>
</feature>
<name>A0A1H1KBT2_9BURK</name>
<dbReference type="Proteomes" id="UP000199365">
    <property type="component" value="Unassembled WGS sequence"/>
</dbReference>
<accession>A0A1H1KBT2</accession>
<proteinExistence type="predicted"/>
<evidence type="ECO:0000313" key="3">
    <source>
        <dbReference type="Proteomes" id="UP000199365"/>
    </source>
</evidence>
<dbReference type="Pfam" id="PF11249">
    <property type="entry name" value="DUF3047"/>
    <property type="match status" value="1"/>
</dbReference>
<evidence type="ECO:0000256" key="1">
    <source>
        <dbReference type="SAM" id="SignalP"/>
    </source>
</evidence>
<feature type="chain" id="PRO_5011552745" description="DUF3047 domain-containing protein" evidence="1">
    <location>
        <begin position="39"/>
        <end position="260"/>
    </location>
</feature>
<keyword evidence="3" id="KW-1185">Reference proteome</keyword>
<evidence type="ECO:0000313" key="2">
    <source>
        <dbReference type="EMBL" id="SDR59309.1"/>
    </source>
</evidence>
<keyword evidence="1" id="KW-0732">Signal</keyword>
<protein>
    <recommendedName>
        <fullName evidence="4">DUF3047 domain-containing protein</fullName>
    </recommendedName>
</protein>
<reference evidence="3" key="1">
    <citation type="submission" date="2016-10" db="EMBL/GenBank/DDBJ databases">
        <authorList>
            <person name="Varghese N."/>
            <person name="Submissions S."/>
        </authorList>
    </citation>
    <scope>NUCLEOTIDE SEQUENCE [LARGE SCALE GENOMIC DNA]</scope>
    <source>
        <strain evidence="3">DUS833</strain>
    </source>
</reference>
<evidence type="ECO:0008006" key="4">
    <source>
        <dbReference type="Google" id="ProtNLM"/>
    </source>
</evidence>